<dbReference type="Proteomes" id="UP000772434">
    <property type="component" value="Unassembled WGS sequence"/>
</dbReference>
<protein>
    <submittedName>
        <fullName evidence="1">Uncharacterized protein</fullName>
    </submittedName>
</protein>
<dbReference type="OrthoDB" id="4349954at2759"/>
<dbReference type="AlphaFoldDB" id="A0A9P5P966"/>
<organism evidence="1 2">
    <name type="scientific">Rhodocollybia butyracea</name>
    <dbReference type="NCBI Taxonomy" id="206335"/>
    <lineage>
        <taxon>Eukaryota</taxon>
        <taxon>Fungi</taxon>
        <taxon>Dikarya</taxon>
        <taxon>Basidiomycota</taxon>
        <taxon>Agaricomycotina</taxon>
        <taxon>Agaricomycetes</taxon>
        <taxon>Agaricomycetidae</taxon>
        <taxon>Agaricales</taxon>
        <taxon>Marasmiineae</taxon>
        <taxon>Omphalotaceae</taxon>
        <taxon>Rhodocollybia</taxon>
    </lineage>
</organism>
<sequence length="197" mass="20691">MCTAIGRDSRRVPFFCVGGVAEHLLLVRLKTLARRMRMWCIRPVFVGERGVVSGLMVAAIVGGSDGNGAGGSGNSVLEMLRRRGDWGAGRDVRLVPTGKAIKKAKNSLGTEKDNDPYANIPGMVQISTFLDTTFLTLIQTPPAYRLLGKFKTYVDGEIRGGAGLEAAEKNVAGAGGGDWGVSVGGVGVLNVVGCRAL</sequence>
<comment type="caution">
    <text evidence="1">The sequence shown here is derived from an EMBL/GenBank/DDBJ whole genome shotgun (WGS) entry which is preliminary data.</text>
</comment>
<dbReference type="EMBL" id="JADNRY010000322">
    <property type="protein sequence ID" value="KAF9059154.1"/>
    <property type="molecule type" value="Genomic_DNA"/>
</dbReference>
<accession>A0A9P5P966</accession>
<evidence type="ECO:0000313" key="2">
    <source>
        <dbReference type="Proteomes" id="UP000772434"/>
    </source>
</evidence>
<keyword evidence="2" id="KW-1185">Reference proteome</keyword>
<evidence type="ECO:0000313" key="1">
    <source>
        <dbReference type="EMBL" id="KAF9059154.1"/>
    </source>
</evidence>
<name>A0A9P5P966_9AGAR</name>
<gene>
    <name evidence="1" type="ORF">BDP27DRAFT_1371821</name>
</gene>
<proteinExistence type="predicted"/>
<reference evidence="1" key="1">
    <citation type="submission" date="2020-11" db="EMBL/GenBank/DDBJ databases">
        <authorList>
            <consortium name="DOE Joint Genome Institute"/>
            <person name="Ahrendt S."/>
            <person name="Riley R."/>
            <person name="Andreopoulos W."/>
            <person name="Labutti K."/>
            <person name="Pangilinan J."/>
            <person name="Ruiz-Duenas F.J."/>
            <person name="Barrasa J.M."/>
            <person name="Sanchez-Garcia M."/>
            <person name="Camarero S."/>
            <person name="Miyauchi S."/>
            <person name="Serrano A."/>
            <person name="Linde D."/>
            <person name="Babiker R."/>
            <person name="Drula E."/>
            <person name="Ayuso-Fernandez I."/>
            <person name="Pacheco R."/>
            <person name="Padilla G."/>
            <person name="Ferreira P."/>
            <person name="Barriuso J."/>
            <person name="Kellner H."/>
            <person name="Castanera R."/>
            <person name="Alfaro M."/>
            <person name="Ramirez L."/>
            <person name="Pisabarro A.G."/>
            <person name="Kuo A."/>
            <person name="Tritt A."/>
            <person name="Lipzen A."/>
            <person name="He G."/>
            <person name="Yan M."/>
            <person name="Ng V."/>
            <person name="Cullen D."/>
            <person name="Martin F."/>
            <person name="Rosso M.-N."/>
            <person name="Henrissat B."/>
            <person name="Hibbett D."/>
            <person name="Martinez A.T."/>
            <person name="Grigoriev I.V."/>
        </authorList>
    </citation>
    <scope>NUCLEOTIDE SEQUENCE</scope>
    <source>
        <strain evidence="1">AH 40177</strain>
    </source>
</reference>